<organism evidence="1 2">
    <name type="scientific">Mycena albidolilacea</name>
    <dbReference type="NCBI Taxonomy" id="1033008"/>
    <lineage>
        <taxon>Eukaryota</taxon>
        <taxon>Fungi</taxon>
        <taxon>Dikarya</taxon>
        <taxon>Basidiomycota</taxon>
        <taxon>Agaricomycotina</taxon>
        <taxon>Agaricomycetes</taxon>
        <taxon>Agaricomycetidae</taxon>
        <taxon>Agaricales</taxon>
        <taxon>Marasmiineae</taxon>
        <taxon>Mycenaceae</taxon>
        <taxon>Mycena</taxon>
    </lineage>
</organism>
<sequence length="275" mass="32181">MDGKTEFFSQYGVQWTKFACLQYFDLVKYTIIDPMHNLLLGVAKAQWYNRWIEGGTLRGNTAKFYRELQFIHDFLEWFEAMKWARKLPLYVGEPAGGSLTADECKLAVTGPWAVVASEITIPIVWERFFKEADREHNNALQRYDKKQTEYRMKMKAWEKDNTKSDPLTAPLEPVSRMQAGEQMTFLCFANALKIFFSMGAMKPNHCWAVHTPEQIRDYGPVYEFWAFLTKCLNKVLKNMNSNNWSGGRLEVFMMHEFHRSTRFLPGTETLYQGRG</sequence>
<gene>
    <name evidence="1" type="ORF">DFH08DRAFT_983984</name>
</gene>
<comment type="caution">
    <text evidence="1">The sequence shown here is derived from an EMBL/GenBank/DDBJ whole genome shotgun (WGS) entry which is preliminary data.</text>
</comment>
<dbReference type="PANTHER" id="PTHR46579">
    <property type="entry name" value="F5/8 TYPE C DOMAIN-CONTAINING PROTEIN-RELATED"/>
    <property type="match status" value="1"/>
</dbReference>
<dbReference type="PANTHER" id="PTHR46579:SF2">
    <property type="entry name" value="C2H2-TYPE DOMAIN-CONTAINING PROTEIN"/>
    <property type="match status" value="1"/>
</dbReference>
<reference evidence="1" key="1">
    <citation type="submission" date="2023-03" db="EMBL/GenBank/DDBJ databases">
        <title>Massive genome expansion in bonnet fungi (Mycena s.s.) driven by repeated elements and novel gene families across ecological guilds.</title>
        <authorList>
            <consortium name="Lawrence Berkeley National Laboratory"/>
            <person name="Harder C.B."/>
            <person name="Miyauchi S."/>
            <person name="Viragh M."/>
            <person name="Kuo A."/>
            <person name="Thoen E."/>
            <person name="Andreopoulos B."/>
            <person name="Lu D."/>
            <person name="Skrede I."/>
            <person name="Drula E."/>
            <person name="Henrissat B."/>
            <person name="Morin E."/>
            <person name="Kohler A."/>
            <person name="Barry K."/>
            <person name="LaButti K."/>
            <person name="Morin E."/>
            <person name="Salamov A."/>
            <person name="Lipzen A."/>
            <person name="Mereny Z."/>
            <person name="Hegedus B."/>
            <person name="Baldrian P."/>
            <person name="Stursova M."/>
            <person name="Weitz H."/>
            <person name="Taylor A."/>
            <person name="Grigoriev I.V."/>
            <person name="Nagy L.G."/>
            <person name="Martin F."/>
            <person name="Kauserud H."/>
        </authorList>
    </citation>
    <scope>NUCLEOTIDE SEQUENCE</scope>
    <source>
        <strain evidence="1">CBHHK002</strain>
    </source>
</reference>
<dbReference type="EMBL" id="JARIHO010000001">
    <property type="protein sequence ID" value="KAJ7369115.1"/>
    <property type="molecule type" value="Genomic_DNA"/>
</dbReference>
<protein>
    <submittedName>
        <fullName evidence="1">Uncharacterized protein</fullName>
    </submittedName>
</protein>
<proteinExistence type="predicted"/>
<dbReference type="Proteomes" id="UP001218218">
    <property type="component" value="Unassembled WGS sequence"/>
</dbReference>
<evidence type="ECO:0000313" key="1">
    <source>
        <dbReference type="EMBL" id="KAJ7369115.1"/>
    </source>
</evidence>
<keyword evidence="2" id="KW-1185">Reference proteome</keyword>
<dbReference type="AlphaFoldDB" id="A0AAD7F7V9"/>
<evidence type="ECO:0000313" key="2">
    <source>
        <dbReference type="Proteomes" id="UP001218218"/>
    </source>
</evidence>
<name>A0AAD7F7V9_9AGAR</name>
<accession>A0AAD7F7V9</accession>